<evidence type="ECO:0000313" key="3">
    <source>
        <dbReference type="Proteomes" id="UP000824120"/>
    </source>
</evidence>
<protein>
    <submittedName>
        <fullName evidence="2">Uncharacterized protein</fullName>
    </submittedName>
</protein>
<comment type="caution">
    <text evidence="2">The sequence shown here is derived from an EMBL/GenBank/DDBJ whole genome shotgun (WGS) entry which is preliminary data.</text>
</comment>
<feature type="compositionally biased region" description="Basic and acidic residues" evidence="1">
    <location>
        <begin position="178"/>
        <end position="196"/>
    </location>
</feature>
<evidence type="ECO:0000256" key="1">
    <source>
        <dbReference type="SAM" id="MobiDB-lite"/>
    </source>
</evidence>
<sequence>MDKILGDFEPVFDQTPKVVLHPSTDSSDIDEDNVALRWAIQKRMVTITMNGKEKVIEETTKKRPFTRAISQKLMGDTMNSSETTTTENRRRRRSGDVVIELSADDVVDVSNKLSKKEGKGKQLKKSGKVKSRTPTTKKGDTTKGKEKESQKKRESSKRKKETSPVHKQNPEQGLGTKQRKDDKEVRKQMIVDNLRL</sequence>
<name>A0A9J5Y3F0_SOLCO</name>
<feature type="compositionally biased region" description="Basic residues" evidence="1">
    <location>
        <begin position="121"/>
        <end position="131"/>
    </location>
</feature>
<dbReference type="EMBL" id="JACXVP010000007">
    <property type="protein sequence ID" value="KAG5594749.1"/>
    <property type="molecule type" value="Genomic_DNA"/>
</dbReference>
<accession>A0A9J5Y3F0</accession>
<gene>
    <name evidence="2" type="ORF">H5410_035981</name>
</gene>
<feature type="compositionally biased region" description="Basic and acidic residues" evidence="1">
    <location>
        <begin position="137"/>
        <end position="153"/>
    </location>
</feature>
<dbReference type="AlphaFoldDB" id="A0A9J5Y3F0"/>
<proteinExistence type="predicted"/>
<feature type="region of interest" description="Disordered" evidence="1">
    <location>
        <begin position="71"/>
        <end position="96"/>
    </location>
</feature>
<organism evidence="2 3">
    <name type="scientific">Solanum commersonii</name>
    <name type="common">Commerson's wild potato</name>
    <name type="synonym">Commerson's nightshade</name>
    <dbReference type="NCBI Taxonomy" id="4109"/>
    <lineage>
        <taxon>Eukaryota</taxon>
        <taxon>Viridiplantae</taxon>
        <taxon>Streptophyta</taxon>
        <taxon>Embryophyta</taxon>
        <taxon>Tracheophyta</taxon>
        <taxon>Spermatophyta</taxon>
        <taxon>Magnoliopsida</taxon>
        <taxon>eudicotyledons</taxon>
        <taxon>Gunneridae</taxon>
        <taxon>Pentapetalae</taxon>
        <taxon>asterids</taxon>
        <taxon>lamiids</taxon>
        <taxon>Solanales</taxon>
        <taxon>Solanaceae</taxon>
        <taxon>Solanoideae</taxon>
        <taxon>Solaneae</taxon>
        <taxon>Solanum</taxon>
    </lineage>
</organism>
<evidence type="ECO:0000313" key="2">
    <source>
        <dbReference type="EMBL" id="KAG5594749.1"/>
    </source>
</evidence>
<dbReference type="OrthoDB" id="1326324at2759"/>
<reference evidence="2 3" key="1">
    <citation type="submission" date="2020-09" db="EMBL/GenBank/DDBJ databases">
        <title>De no assembly of potato wild relative species, Solanum commersonii.</title>
        <authorList>
            <person name="Cho K."/>
        </authorList>
    </citation>
    <scope>NUCLEOTIDE SEQUENCE [LARGE SCALE GENOMIC DNA]</scope>
    <source>
        <strain evidence="2">LZ3.2</strain>
        <tissue evidence="2">Leaf</tissue>
    </source>
</reference>
<dbReference type="Proteomes" id="UP000824120">
    <property type="component" value="Chromosome 7"/>
</dbReference>
<feature type="region of interest" description="Disordered" evidence="1">
    <location>
        <begin position="112"/>
        <end position="196"/>
    </location>
</feature>
<keyword evidence="3" id="KW-1185">Reference proteome</keyword>